<dbReference type="RefSeq" id="WP_213486680.1">
    <property type="nucleotide sequence ID" value="NZ_CAJRAY010000097.1"/>
</dbReference>
<dbReference type="PANTHER" id="PTHR36838">
    <property type="entry name" value="AUXIN EFFLUX CARRIER FAMILY PROTEIN"/>
    <property type="match status" value="1"/>
</dbReference>
<dbReference type="Gene3D" id="1.20.1530.20">
    <property type="match status" value="1"/>
</dbReference>
<organism evidence="9 10">
    <name type="scientific">Thermobacillus xylanilyticus</name>
    <dbReference type="NCBI Taxonomy" id="76633"/>
    <lineage>
        <taxon>Bacteria</taxon>
        <taxon>Bacillati</taxon>
        <taxon>Bacillota</taxon>
        <taxon>Bacilli</taxon>
        <taxon>Bacillales</taxon>
        <taxon>Paenibacillaceae</taxon>
        <taxon>Thermobacillus</taxon>
    </lineage>
</organism>
<feature type="transmembrane region" description="Helical" evidence="8">
    <location>
        <begin position="161"/>
        <end position="180"/>
    </location>
</feature>
<evidence type="ECO:0000313" key="9">
    <source>
        <dbReference type="EMBL" id="CAG5092768.1"/>
    </source>
</evidence>
<evidence type="ECO:0000256" key="7">
    <source>
        <dbReference type="ARBA" id="ARBA00023136"/>
    </source>
</evidence>
<proteinExistence type="inferred from homology"/>
<keyword evidence="10" id="KW-1185">Reference proteome</keyword>
<keyword evidence="5 8" id="KW-0812">Transmembrane</keyword>
<dbReference type="Proteomes" id="UP000681526">
    <property type="component" value="Unassembled WGS sequence"/>
</dbReference>
<evidence type="ECO:0000256" key="4">
    <source>
        <dbReference type="ARBA" id="ARBA00022475"/>
    </source>
</evidence>
<name>A0ABN7S9A6_THEXY</name>
<keyword evidence="3" id="KW-0813">Transport</keyword>
<dbReference type="InterPro" id="IPR004776">
    <property type="entry name" value="Mem_transp_PIN-like"/>
</dbReference>
<feature type="transmembrane region" description="Helical" evidence="8">
    <location>
        <begin position="192"/>
        <end position="209"/>
    </location>
</feature>
<comment type="similarity">
    <text evidence="2">Belongs to the auxin efflux carrier (TC 2.A.69) family.</text>
</comment>
<dbReference type="Pfam" id="PF03547">
    <property type="entry name" value="Mem_trans"/>
    <property type="match status" value="1"/>
</dbReference>
<dbReference type="PANTHER" id="PTHR36838:SF1">
    <property type="entry name" value="SLR1864 PROTEIN"/>
    <property type="match status" value="1"/>
</dbReference>
<accession>A0ABN7S9A6</accession>
<feature type="transmembrane region" description="Helical" evidence="8">
    <location>
        <begin position="12"/>
        <end position="29"/>
    </location>
</feature>
<gene>
    <name evidence="9" type="primary">txxe 2874</name>
    <name evidence="9" type="ORF">TXXE_18710</name>
</gene>
<feature type="transmembrane region" description="Helical" evidence="8">
    <location>
        <begin position="256"/>
        <end position="275"/>
    </location>
</feature>
<sequence>MSILLHILTNNVIPLSAMIAVGVVMQRAFSLDIRTLSKLNFYVFSPAIMFRLLYDTEISASMFGKIVLFGLLFMAIQYVLADLVCRARGASGGRRAAMRNSVMFYNSANYGIPLNQLVFAGNPYTLSVQVLISMLQSLTPNTYGVYAVNAHKANLREIGRVVLSLPIIYVIPLALLLRAFEVPIPPVLEAPIGYLANAFLGTALLTLGVQLGSMSWRIDRALAVDVGLSALLRLAVGPVLAWGLTLLMGFDGLTAAALIVSSASPTSLSSVLLAVEFDNEKEFASQAVFFSTLLSIVTVTIVIALVM</sequence>
<evidence type="ECO:0000256" key="6">
    <source>
        <dbReference type="ARBA" id="ARBA00022989"/>
    </source>
</evidence>
<feature type="transmembrane region" description="Helical" evidence="8">
    <location>
        <begin position="287"/>
        <end position="306"/>
    </location>
</feature>
<dbReference type="InterPro" id="IPR038770">
    <property type="entry name" value="Na+/solute_symporter_sf"/>
</dbReference>
<feature type="transmembrane region" description="Helical" evidence="8">
    <location>
        <begin position="66"/>
        <end position="85"/>
    </location>
</feature>
<evidence type="ECO:0000256" key="3">
    <source>
        <dbReference type="ARBA" id="ARBA00022448"/>
    </source>
</evidence>
<evidence type="ECO:0000313" key="10">
    <source>
        <dbReference type="Proteomes" id="UP000681526"/>
    </source>
</evidence>
<evidence type="ECO:0000256" key="1">
    <source>
        <dbReference type="ARBA" id="ARBA00004651"/>
    </source>
</evidence>
<evidence type="ECO:0000256" key="2">
    <source>
        <dbReference type="ARBA" id="ARBA00010145"/>
    </source>
</evidence>
<reference evidence="9 10" key="1">
    <citation type="submission" date="2021-04" db="EMBL/GenBank/DDBJ databases">
        <authorList>
            <person name="Rakotoarivonina H."/>
        </authorList>
    </citation>
    <scope>NUCLEOTIDE SEQUENCE [LARGE SCALE GENOMIC DNA]</scope>
    <source>
        <strain evidence="9 10">XE</strain>
    </source>
</reference>
<evidence type="ECO:0000256" key="5">
    <source>
        <dbReference type="ARBA" id="ARBA00022692"/>
    </source>
</evidence>
<evidence type="ECO:0000256" key="8">
    <source>
        <dbReference type="SAM" id="Phobius"/>
    </source>
</evidence>
<comment type="caution">
    <text evidence="9">The sequence shown here is derived from an EMBL/GenBank/DDBJ whole genome shotgun (WGS) entry which is preliminary data.</text>
</comment>
<protein>
    <submittedName>
        <fullName evidence="9">Auxin efflux carrier component 8</fullName>
    </submittedName>
</protein>
<feature type="transmembrane region" description="Helical" evidence="8">
    <location>
        <begin position="230"/>
        <end position="250"/>
    </location>
</feature>
<keyword evidence="6 8" id="KW-1133">Transmembrane helix</keyword>
<keyword evidence="4" id="KW-1003">Cell membrane</keyword>
<comment type="subcellular location">
    <subcellularLocation>
        <location evidence="1">Cell membrane</location>
        <topology evidence="1">Multi-pass membrane protein</topology>
    </subcellularLocation>
</comment>
<keyword evidence="7 8" id="KW-0472">Membrane</keyword>
<dbReference type="EMBL" id="CAJRAY010000097">
    <property type="protein sequence ID" value="CAG5092768.1"/>
    <property type="molecule type" value="Genomic_DNA"/>
</dbReference>